<organism evidence="1 2">
    <name type="scientific">Trifolium pratense</name>
    <name type="common">Red clover</name>
    <dbReference type="NCBI Taxonomy" id="57577"/>
    <lineage>
        <taxon>Eukaryota</taxon>
        <taxon>Viridiplantae</taxon>
        <taxon>Streptophyta</taxon>
        <taxon>Embryophyta</taxon>
        <taxon>Tracheophyta</taxon>
        <taxon>Spermatophyta</taxon>
        <taxon>Magnoliopsida</taxon>
        <taxon>eudicotyledons</taxon>
        <taxon>Gunneridae</taxon>
        <taxon>Pentapetalae</taxon>
        <taxon>rosids</taxon>
        <taxon>fabids</taxon>
        <taxon>Fabales</taxon>
        <taxon>Fabaceae</taxon>
        <taxon>Papilionoideae</taxon>
        <taxon>50 kb inversion clade</taxon>
        <taxon>NPAAA clade</taxon>
        <taxon>Hologalegina</taxon>
        <taxon>IRL clade</taxon>
        <taxon>Trifolieae</taxon>
        <taxon>Trifolium</taxon>
    </lineage>
</organism>
<protein>
    <submittedName>
        <fullName evidence="1">Uncharacterized protein</fullName>
    </submittedName>
</protein>
<sequence>MKHLPVLSFVRRWSSWALAIKKASSSSSSPTKAMHLFSKMHRNGVPIDTFCVLFTLKSSTHLQSLPIIHHLHAQIIKLGFTSQVHVATCLLNAYVLLSFIDACILFDEMPQKNIVTWNTMIFGYSRSGDINKARELFEKMPDRDTVSWSSIISAYTNVGSYMSSLYLFRRMLFVEGTKPDQVTAGAVLSGCAHMGCVGLLAGKSVHGYVVKNGWELNVEIGAALVNMYAKGGVLRNAAMVFELMGERDVRSWTFMICGAARCGFNREALAVFEKMQMDGIKPDELTFTGVLTACAHGGFVEEGRRYFKMIEECGLEPRVQHYSCLVYLIGKSGMLEEAYEIIKTMRVEPTVVVLGSFLSACKEHRQFEIAERVIEQVLRMANPKNDGGLYSLMADLYVIGGKFEEAERLKKLMRNEQLRQAKELNLDTKNGLSDSLELGWVRSFPCPMAEATTTSFW</sequence>
<proteinExistence type="predicted"/>
<dbReference type="Proteomes" id="UP001177021">
    <property type="component" value="Unassembled WGS sequence"/>
</dbReference>
<evidence type="ECO:0000313" key="2">
    <source>
        <dbReference type="Proteomes" id="UP001177021"/>
    </source>
</evidence>
<reference evidence="1" key="1">
    <citation type="submission" date="2023-10" db="EMBL/GenBank/DDBJ databases">
        <authorList>
            <person name="Rodriguez Cubillos JULIANA M."/>
            <person name="De Vega J."/>
        </authorList>
    </citation>
    <scope>NUCLEOTIDE SEQUENCE</scope>
</reference>
<dbReference type="EMBL" id="CASHSV030000001">
    <property type="protein sequence ID" value="CAJ2631810.1"/>
    <property type="molecule type" value="Genomic_DNA"/>
</dbReference>
<gene>
    <name evidence="1" type="ORF">MILVUS5_LOCUS3255</name>
</gene>
<keyword evidence="2" id="KW-1185">Reference proteome</keyword>
<comment type="caution">
    <text evidence="1">The sequence shown here is derived from an EMBL/GenBank/DDBJ whole genome shotgun (WGS) entry which is preliminary data.</text>
</comment>
<evidence type="ECO:0000313" key="1">
    <source>
        <dbReference type="EMBL" id="CAJ2631810.1"/>
    </source>
</evidence>
<accession>A0ACB0II43</accession>
<name>A0ACB0II43_TRIPR</name>